<dbReference type="KEGG" id="tpal:117652126"/>
<name>A0A6P9A471_THRPL</name>
<dbReference type="Proteomes" id="UP000515158">
    <property type="component" value="Unplaced"/>
</dbReference>
<feature type="region of interest" description="Disordered" evidence="1">
    <location>
        <begin position="2019"/>
        <end position="2045"/>
    </location>
</feature>
<feature type="region of interest" description="Disordered" evidence="1">
    <location>
        <begin position="2079"/>
        <end position="2104"/>
    </location>
</feature>
<feature type="compositionally biased region" description="Basic and acidic residues" evidence="1">
    <location>
        <begin position="1556"/>
        <end position="1567"/>
    </location>
</feature>
<protein>
    <submittedName>
        <fullName evidence="3">Protein unc-79 homolog</fullName>
    </submittedName>
</protein>
<dbReference type="PANTHER" id="PTHR21696">
    <property type="entry name" value="PROTEIN UNC-79 HOMOLOG"/>
    <property type="match status" value="1"/>
</dbReference>
<dbReference type="SUPFAM" id="SSF48371">
    <property type="entry name" value="ARM repeat"/>
    <property type="match status" value="1"/>
</dbReference>
<dbReference type="InterPro" id="IPR016024">
    <property type="entry name" value="ARM-type_fold"/>
</dbReference>
<feature type="compositionally biased region" description="Low complexity" evidence="1">
    <location>
        <begin position="1854"/>
        <end position="1872"/>
    </location>
</feature>
<dbReference type="OrthoDB" id="6270916at2759"/>
<dbReference type="RefSeq" id="XP_034252677.1">
    <property type="nucleotide sequence ID" value="XM_034396786.1"/>
</dbReference>
<dbReference type="FunCoup" id="A0A6P9A471">
    <property type="interactions" value="30"/>
</dbReference>
<feature type="compositionally biased region" description="Basic and acidic residues" evidence="1">
    <location>
        <begin position="679"/>
        <end position="699"/>
    </location>
</feature>
<evidence type="ECO:0000313" key="3">
    <source>
        <dbReference type="RefSeq" id="XP_034252677.1"/>
    </source>
</evidence>
<feature type="region of interest" description="Disordered" evidence="1">
    <location>
        <begin position="1539"/>
        <end position="1662"/>
    </location>
</feature>
<dbReference type="InParanoid" id="A0A6P9A471"/>
<keyword evidence="2" id="KW-1185">Reference proteome</keyword>
<feature type="region of interest" description="Disordered" evidence="1">
    <location>
        <begin position="739"/>
        <end position="759"/>
    </location>
</feature>
<feature type="region of interest" description="Disordered" evidence="1">
    <location>
        <begin position="1768"/>
        <end position="1791"/>
    </location>
</feature>
<feature type="compositionally biased region" description="Basic and acidic residues" evidence="1">
    <location>
        <begin position="873"/>
        <end position="889"/>
    </location>
</feature>
<evidence type="ECO:0000256" key="1">
    <source>
        <dbReference type="SAM" id="MobiDB-lite"/>
    </source>
</evidence>
<sequence length="2787" mass="309894">MGTMGTRAAAFTVKVRGLHDYHLRLLHGIMPLPSGHDGAAVLKYFSQTLLTVLRDVKAKESPVEMVKSPECDAKRMALYPNLDYKGLYNAIVQLVDIVHLIQYGVQEFGQALLQCLGCLLPFLENDMIDTLPYLTASTIAVLPAPLHQEIVNQLCYYVFPFTLTRRTHEGQENYASHSVAAILMLVFQYAENSAQHSQLMECLMSMKSDLVRDVFCVIAHGSTAARASAAKLLFHFWPSFNTSLVDRKSLPNKFVTDWPPFTCQRDQCPNAGNAEAAKVCYDHDISIMFANERPPPLYLCIECANDIHSKHEDKMFFDILHPMQQVAVICESKNCRASDKTAATVCFSADCINYNGNHPIRFCRQCHDNRHNNRRGGDHIVHCSLRQAWDMDEEMQSYLVESIVNLLREAQWHGLEVRPGGLSSEFTSTAISSIASSSDPPLLIVEDELAQDERQLLGRYGVWLLVGLCTPNAETTPTHTLGRLLAMLFHWFHITALSFDDQAENTLEGLKTDFVCGWLKEICKSHFNVLVSCLLPHPPDYSRVGGHWDTMSSRTCHLKDGLNRLFCLVPYEVVSPEIWDHVMPHWMESIASDVPAKELHVLKILLSKILDPTMSPLGFDDKQIYNFIANRFSKTATKVQEQALSWLQILTTLEIVIPLPLLFSMFSNGVTIMMPSSTNKDKEKLKEKDTDKEKIKDSGSEKKLCAEESVCRSSISRRSKAKPRPQGLPCLVKTRAKGSSAVSPVVEDDSGNTSGMSDDEARASRHIQFQTAAELNLSCCILMLDVLIKQMELQEVESHTGMTTAIAQDACRLLKTMVGASWNGTHTCSDRNECMFCESCVMWYQLALQLVKFLAPENPAHPPDPPLVESNGDDSHKSPPDSDKRCEPKPDVVINMPLLEIHTVGGLLVKMPNIMTATVETVTEQLDLALNMPDERVAPAVARAVTLSDTDVANASASVVKASLVGEDDEPMDSDGEEDQENVWITSHGKFHFALESLPQHLQFIHQLLKEMTRTEEADILYHMLQCLHVLVLNGDALSKATKEYRGFVIWCQENLLIKNLWELCNSERSHICEMSTPLLLHCITLPSGSDVFWNIIREDFHSADWRVRFTAVERVTVIARFMDSTPLRSSMTLQAALATAFCYLISGMDDINVHVSQRATLYLGTIHDRAMKSLIMCLETQFDAYIVDRPMVLQSLYQLHNCLSDRKILTWEFFLNRFDTLFLEAQINLEKSGDISYPRDLRNTDLSSETFIRKLNRAHEALSQSDSSGVASKTLSASFGHKWPYKRTMSAPAAMVPRQDTKPEKEKVYSRQYSAPILKRKTSRFGLDGHIHSLNTGDDGQLVGLLHRIIDLEEADRETMHLLVFLLVQFLSRSDQAAPSEESKLKKTQNIVLRHLYLLLGYNAADRERPGFHVPPSRLRTSPVFNVFMANLPQVLDQNHLMGKHMLPTLLLLMHYCPCPQQHSHTPDTQHAPHHSLWYLEPHNRRSWLMALIVLLYKYPYANPPDNIKLQSLVRIVLNTLDAQQHVCRRIPATLMVGAPPSRSRDVSQPSLGADGERSSDKDRMETPPLSPMYTGVDPIGLIHSSGKTGKHQALFHQKSPGVGPGASLETHLEEDDSAAGGSQDTKRFGRRPLGSSYSTEADETESELAAIPESPKSDSTIHDTAQVSMDEVAPVEELPDAKFIEHRCSLPGDSFATTITPRRPIWFLGSEDNTLQKSMSIDHAGSQKWGIREGMKMMVSASLFGTAQPPPVRTAVASVVASPPCGANGANNTSSSVKQRSNSLGSSSSTLITATSTSAAVTAATIATIALPRNTSAQEQSDIEKDSDAWTGDQSLGSPVQRPLGRQKCVETSSTPTGAPSTPVTTTAPTQLPSAISSMTHAPWQLDMYTKPSLQPTSPQPQPLHLATPAVERLLPIGGSRPCNKNSRFRSDEMGYGSPESPLSKMDVMTIGSPVEMDSENNVSEVTSLHSIEIPPTERLLPIGSNKDNVSHLVERVRQALGVTMDGSHDRRMSDLDVFLPPGKPESADKPQSSRSISPRRLTKQVALESPPPIMQPDPEENHSFYRSVHDRKASAAVATRSDDHLRNQRQKARKTGQGLFSTGHYSMTEAPRHSGWGGPQLQPELEPIVQQACHANFNLKQSALRVGEDCVYDRCSECGAVREEYSDEELGLCIVVLGTFIHREPALAAPLLPEMLSTIAKVSLNAMYPWQYDTNIYLPGGAISVAHQFLRCVLHQLAPNGIFMQMFQTHVDDCVRLPFFRSVAQALQDFNELSPVAPLQMLLEGLNSRKTLANDVMPVVLRNMACYLDCLPMDAGLGAILAQLEALFRRLALQLQSMDGVTPLLRIMISVLRIQGVASYKGILDPFSKVLSYSILNFPIKYHYLVDLCYLCNRAFIKDRDKLLLTRMLVFDLVQALKFKVSMPDNNFLTLINFILQDAGGSLPLTLAMSQFLAVWPDPGPVFNTGAAECMRQHLADALDFLADFHTLSKMKSLSKEVPVGLNEDTLGGVIKSGIAQYVALEISRGNGRDNRAVARYLPWLYSASSLQQGPREFMDCVAHIRLLSWLLLGALTHTAAHCSTNAPCQPVPQDASCHISDHLQAIMTGFAEQSKTSVHHMSSLFHAFILCQLWTVYLEQMASTNVPSSEAHVLTMSILLDFWGKVTPSVLQLVSHSRILAEMANLHFLSLMEALIESNSTILNKLLPVWSPVLFAFHLQLPGHLQTRLQNCRNFPPSTSALPQPPTAQAGNQPVSNPALLKWLQRLQFKMGQIEVQSSTVTQFFSV</sequence>
<feature type="region of interest" description="Disordered" evidence="1">
    <location>
        <begin position="861"/>
        <end position="889"/>
    </location>
</feature>
<proteinExistence type="predicted"/>
<dbReference type="GeneID" id="117652126"/>
<feature type="compositionally biased region" description="Polar residues" evidence="1">
    <location>
        <begin position="1771"/>
        <end position="1784"/>
    </location>
</feature>
<dbReference type="Pfam" id="PF14776">
    <property type="entry name" value="UNC-79"/>
    <property type="match status" value="1"/>
</dbReference>
<organism evidence="3">
    <name type="scientific">Thrips palmi</name>
    <name type="common">Melon thrips</name>
    <dbReference type="NCBI Taxonomy" id="161013"/>
    <lineage>
        <taxon>Eukaryota</taxon>
        <taxon>Metazoa</taxon>
        <taxon>Ecdysozoa</taxon>
        <taxon>Arthropoda</taxon>
        <taxon>Hexapoda</taxon>
        <taxon>Insecta</taxon>
        <taxon>Pterygota</taxon>
        <taxon>Neoptera</taxon>
        <taxon>Paraneoptera</taxon>
        <taxon>Thysanoptera</taxon>
        <taxon>Terebrantia</taxon>
        <taxon>Thripoidea</taxon>
        <taxon>Thripidae</taxon>
        <taxon>Thrips</taxon>
    </lineage>
</organism>
<feature type="region of interest" description="Disordered" evidence="1">
    <location>
        <begin position="1918"/>
        <end position="1947"/>
    </location>
</feature>
<evidence type="ECO:0000313" key="2">
    <source>
        <dbReference type="Proteomes" id="UP000515158"/>
    </source>
</evidence>
<dbReference type="CTD" id="57578"/>
<feature type="region of interest" description="Disordered" evidence="1">
    <location>
        <begin position="676"/>
        <end position="699"/>
    </location>
</feature>
<gene>
    <name evidence="3" type="primary">LOC117652126</name>
</gene>
<reference evidence="3" key="1">
    <citation type="submission" date="2025-08" db="UniProtKB">
        <authorList>
            <consortium name="RefSeq"/>
        </authorList>
    </citation>
    <scope>IDENTIFICATION</scope>
    <source>
        <tissue evidence="3">Total insect</tissue>
    </source>
</reference>
<dbReference type="InterPro" id="IPR024855">
    <property type="entry name" value="UNC79"/>
</dbReference>
<feature type="region of interest" description="Disordered" evidence="1">
    <location>
        <begin position="1817"/>
        <end position="1872"/>
    </location>
</feature>
<dbReference type="PANTHER" id="PTHR21696:SF2">
    <property type="entry name" value="PROTEIN UNC-79 HOMOLOG"/>
    <property type="match status" value="1"/>
</dbReference>
<accession>A0A6P9A471</accession>